<dbReference type="SUPFAM" id="SSF50978">
    <property type="entry name" value="WD40 repeat-like"/>
    <property type="match status" value="1"/>
</dbReference>
<reference evidence="4 5" key="1">
    <citation type="submission" date="2019-10" db="EMBL/GenBank/DDBJ databases">
        <authorList>
            <person name="Dong K."/>
        </authorList>
    </citation>
    <scope>NUCLEOTIDE SEQUENCE [LARGE SCALE GENOMIC DNA]</scope>
    <source>
        <strain evidence="5">dk4302</strain>
    </source>
</reference>
<dbReference type="PRINTS" id="PR00320">
    <property type="entry name" value="GPROTEINBRPT"/>
</dbReference>
<feature type="repeat" description="WD" evidence="3">
    <location>
        <begin position="13"/>
        <end position="47"/>
    </location>
</feature>
<dbReference type="Proteomes" id="UP000326921">
    <property type="component" value="Chromosome"/>
</dbReference>
<dbReference type="InterPro" id="IPR015943">
    <property type="entry name" value="WD40/YVTN_repeat-like_dom_sf"/>
</dbReference>
<gene>
    <name evidence="4" type="ORF">GFH32_02155</name>
</gene>
<keyword evidence="1 3" id="KW-0853">WD repeat</keyword>
<evidence type="ECO:0000313" key="5">
    <source>
        <dbReference type="Proteomes" id="UP000326921"/>
    </source>
</evidence>
<dbReference type="Pfam" id="PF00400">
    <property type="entry name" value="WD40"/>
    <property type="match status" value="3"/>
</dbReference>
<proteinExistence type="predicted"/>
<organism evidence="4 5">
    <name type="scientific">Sphingobacterium zhuxiongii</name>
    <dbReference type="NCBI Taxonomy" id="2662364"/>
    <lineage>
        <taxon>Bacteria</taxon>
        <taxon>Pseudomonadati</taxon>
        <taxon>Bacteroidota</taxon>
        <taxon>Sphingobacteriia</taxon>
        <taxon>Sphingobacteriales</taxon>
        <taxon>Sphingobacteriaceae</taxon>
        <taxon>Sphingobacterium</taxon>
    </lineage>
</organism>
<protein>
    <submittedName>
        <fullName evidence="4">WD40 repeat domain-containing protein</fullName>
    </submittedName>
</protein>
<evidence type="ECO:0000313" key="4">
    <source>
        <dbReference type="EMBL" id="QGA25189.1"/>
    </source>
</evidence>
<evidence type="ECO:0000256" key="2">
    <source>
        <dbReference type="ARBA" id="ARBA00022737"/>
    </source>
</evidence>
<keyword evidence="5" id="KW-1185">Reference proteome</keyword>
<dbReference type="PANTHER" id="PTHR19848:SF8">
    <property type="entry name" value="F-BOX AND WD REPEAT DOMAIN CONTAINING 7"/>
    <property type="match status" value="1"/>
</dbReference>
<dbReference type="PROSITE" id="PS50294">
    <property type="entry name" value="WD_REPEATS_REGION"/>
    <property type="match status" value="2"/>
</dbReference>
<dbReference type="KEGG" id="sphe:GFH32_02155"/>
<keyword evidence="2" id="KW-0677">Repeat</keyword>
<evidence type="ECO:0000256" key="3">
    <source>
        <dbReference type="PROSITE-ProRule" id="PRU00221"/>
    </source>
</evidence>
<name>A0A5Q0Q7T8_9SPHI</name>
<dbReference type="EMBL" id="CP045652">
    <property type="protein sequence ID" value="QGA25189.1"/>
    <property type="molecule type" value="Genomic_DNA"/>
</dbReference>
<dbReference type="InterPro" id="IPR019775">
    <property type="entry name" value="WD40_repeat_CS"/>
</dbReference>
<dbReference type="PANTHER" id="PTHR19848">
    <property type="entry name" value="WD40 REPEAT PROTEIN"/>
    <property type="match status" value="1"/>
</dbReference>
<dbReference type="PROSITE" id="PS50082">
    <property type="entry name" value="WD_REPEATS_2"/>
    <property type="match status" value="2"/>
</dbReference>
<sequence>MQNIIDIYLEGTLTGHQNPIFAVSQTSNSNLLFTAGNDKGVVIWDLEKMAFQKLLCKVGSSVYVLKALPNSDLLAVGMRSGQLLIVDTINQTLVANLKTEQGAIFAIDFIEGKQEMIAIGEEGFAYVWDLNSFELLYRFKIADTTVRTIAISKDQQTLVFGDKKGRIQLFDASDYQKRLEKQIHSMPITSLLFINNHLISGGRDAQLYKLKANDLEIIQQVTPHMFTVYGIDQGSGEESFATVSRDKTLKIWNEEDFSLIKNVSRDRGYDSHHLSINGMLWNQDRIFTVSDDKTVKVWKLNSLEPQG</sequence>
<dbReference type="InterPro" id="IPR036322">
    <property type="entry name" value="WD40_repeat_dom_sf"/>
</dbReference>
<accession>A0A5Q0Q7T8</accession>
<dbReference type="Gene3D" id="2.130.10.10">
    <property type="entry name" value="YVTN repeat-like/Quinoprotein amine dehydrogenase"/>
    <property type="match status" value="2"/>
</dbReference>
<dbReference type="PROSITE" id="PS00678">
    <property type="entry name" value="WD_REPEATS_1"/>
    <property type="match status" value="1"/>
</dbReference>
<feature type="repeat" description="WD" evidence="3">
    <location>
        <begin position="269"/>
        <end position="307"/>
    </location>
</feature>
<dbReference type="InterPro" id="IPR001680">
    <property type="entry name" value="WD40_rpt"/>
</dbReference>
<dbReference type="InterPro" id="IPR020472">
    <property type="entry name" value="WD40_PAC1"/>
</dbReference>
<dbReference type="AlphaFoldDB" id="A0A5Q0Q7T8"/>
<dbReference type="RefSeq" id="WP_153509511.1">
    <property type="nucleotide sequence ID" value="NZ_CP045652.1"/>
</dbReference>
<evidence type="ECO:0000256" key="1">
    <source>
        <dbReference type="ARBA" id="ARBA00022574"/>
    </source>
</evidence>
<dbReference type="SMART" id="SM00320">
    <property type="entry name" value="WD40"/>
    <property type="match status" value="7"/>
</dbReference>